<protein>
    <submittedName>
        <fullName evidence="2">Uncharacterized protein</fullName>
    </submittedName>
</protein>
<dbReference type="OrthoDB" id="10604151at2759"/>
<evidence type="ECO:0000256" key="1">
    <source>
        <dbReference type="SAM" id="Phobius"/>
    </source>
</evidence>
<evidence type="ECO:0000313" key="2">
    <source>
        <dbReference type="EMBL" id="KAF3956219.1"/>
    </source>
</evidence>
<dbReference type="EMBL" id="JRKL02003158">
    <property type="protein sequence ID" value="KAF3956219.1"/>
    <property type="molecule type" value="Genomic_DNA"/>
</dbReference>
<feature type="transmembrane region" description="Helical" evidence="1">
    <location>
        <begin position="89"/>
        <end position="107"/>
    </location>
</feature>
<reference evidence="2" key="1">
    <citation type="submission" date="2020-03" db="EMBL/GenBank/DDBJ databases">
        <title>Castanea mollissima Vanexum genome sequencing.</title>
        <authorList>
            <person name="Staton M."/>
        </authorList>
    </citation>
    <scope>NUCLEOTIDE SEQUENCE</scope>
    <source>
        <tissue evidence="2">Leaf</tissue>
    </source>
</reference>
<name>A0A8J4VNJ0_9ROSI</name>
<keyword evidence="3" id="KW-1185">Reference proteome</keyword>
<dbReference type="AlphaFoldDB" id="A0A8J4VNJ0"/>
<proteinExistence type="predicted"/>
<keyword evidence="1" id="KW-0812">Transmembrane</keyword>
<organism evidence="2 3">
    <name type="scientific">Castanea mollissima</name>
    <name type="common">Chinese chestnut</name>
    <dbReference type="NCBI Taxonomy" id="60419"/>
    <lineage>
        <taxon>Eukaryota</taxon>
        <taxon>Viridiplantae</taxon>
        <taxon>Streptophyta</taxon>
        <taxon>Embryophyta</taxon>
        <taxon>Tracheophyta</taxon>
        <taxon>Spermatophyta</taxon>
        <taxon>Magnoliopsida</taxon>
        <taxon>eudicotyledons</taxon>
        <taxon>Gunneridae</taxon>
        <taxon>Pentapetalae</taxon>
        <taxon>rosids</taxon>
        <taxon>fabids</taxon>
        <taxon>Fagales</taxon>
        <taxon>Fagaceae</taxon>
        <taxon>Castanea</taxon>
    </lineage>
</organism>
<dbReference type="Proteomes" id="UP000737018">
    <property type="component" value="Unassembled WGS sequence"/>
</dbReference>
<comment type="caution">
    <text evidence="2">The sequence shown here is derived from an EMBL/GenBank/DDBJ whole genome shotgun (WGS) entry which is preliminary data.</text>
</comment>
<sequence>MHENKLRKSTAFRQKLPPSSIFAYPNLHHTTHRSSPPQSSPELCVELETDRSRNEPQSKGLFFMIFPFPQFGFQTIDGFLWVYGFLWNLMNYLWFFFFCILVSNSSGKQVASTSIDIPKGNVGFRFEFPSFSFGGSMELMAVPKRKLGLY</sequence>
<gene>
    <name evidence="2" type="ORF">CMV_018635</name>
</gene>
<keyword evidence="1" id="KW-1133">Transmembrane helix</keyword>
<keyword evidence="1" id="KW-0472">Membrane</keyword>
<evidence type="ECO:0000313" key="3">
    <source>
        <dbReference type="Proteomes" id="UP000737018"/>
    </source>
</evidence>
<accession>A0A8J4VNJ0</accession>